<feature type="transmembrane region" description="Helical" evidence="7">
    <location>
        <begin position="341"/>
        <end position="364"/>
    </location>
</feature>
<feature type="domain" description="ABC transmembrane type-1" evidence="8">
    <location>
        <begin position="385"/>
        <end position="591"/>
    </location>
</feature>
<feature type="transmembrane region" description="Helical" evidence="7">
    <location>
        <begin position="240"/>
        <end position="262"/>
    </location>
</feature>
<feature type="transmembrane region" description="Helical" evidence="7">
    <location>
        <begin position="459"/>
        <end position="480"/>
    </location>
</feature>
<keyword evidence="3" id="KW-1003">Cell membrane</keyword>
<name>A0AAP4TZR6_9GAMM</name>
<keyword evidence="2 7" id="KW-0813">Transport</keyword>
<feature type="transmembrane region" description="Helical" evidence="7">
    <location>
        <begin position="523"/>
        <end position="540"/>
    </location>
</feature>
<feature type="domain" description="ABC transmembrane type-1" evidence="8">
    <location>
        <begin position="107"/>
        <end position="312"/>
    </location>
</feature>
<dbReference type="GO" id="GO:0055085">
    <property type="term" value="P:transmembrane transport"/>
    <property type="evidence" value="ECO:0007669"/>
    <property type="project" value="InterPro"/>
</dbReference>
<dbReference type="EMBL" id="JAUORK010000023">
    <property type="protein sequence ID" value="MDO6673367.1"/>
    <property type="molecule type" value="Genomic_DNA"/>
</dbReference>
<evidence type="ECO:0000256" key="3">
    <source>
        <dbReference type="ARBA" id="ARBA00022475"/>
    </source>
</evidence>
<evidence type="ECO:0000256" key="1">
    <source>
        <dbReference type="ARBA" id="ARBA00004651"/>
    </source>
</evidence>
<feature type="transmembrane region" description="Helical" evidence="7">
    <location>
        <begin position="573"/>
        <end position="596"/>
    </location>
</feature>
<dbReference type="FunFam" id="1.10.3720.10:FF:000088">
    <property type="entry name" value="Iron(III) ABC transporter, permease protein"/>
    <property type="match status" value="1"/>
</dbReference>
<protein>
    <submittedName>
        <fullName evidence="9">Iron ABC transporter permease</fullName>
    </submittedName>
</protein>
<keyword evidence="6 7" id="KW-0472">Membrane</keyword>
<dbReference type="RefSeq" id="WP_082388150.1">
    <property type="nucleotide sequence ID" value="NZ_JAUORK010000023.1"/>
</dbReference>
<comment type="similarity">
    <text evidence="7">Belongs to the binding-protein-dependent transport system permease family.</text>
</comment>
<dbReference type="CDD" id="cd06261">
    <property type="entry name" value="TM_PBP2"/>
    <property type="match status" value="2"/>
</dbReference>
<evidence type="ECO:0000256" key="4">
    <source>
        <dbReference type="ARBA" id="ARBA00022692"/>
    </source>
</evidence>
<feature type="transmembrane region" description="Helical" evidence="7">
    <location>
        <begin position="196"/>
        <end position="219"/>
    </location>
</feature>
<evidence type="ECO:0000259" key="8">
    <source>
        <dbReference type="PROSITE" id="PS50928"/>
    </source>
</evidence>
<dbReference type="PANTHER" id="PTHR30183:SF2">
    <property type="entry name" value="IRON UTILIZATION PROTEIN"/>
    <property type="match status" value="1"/>
</dbReference>
<evidence type="ECO:0000256" key="2">
    <source>
        <dbReference type="ARBA" id="ARBA00022448"/>
    </source>
</evidence>
<comment type="caution">
    <text evidence="9">The sequence shown here is derived from an EMBL/GenBank/DDBJ whole genome shotgun (WGS) entry which is preliminary data.</text>
</comment>
<dbReference type="PANTHER" id="PTHR30183">
    <property type="entry name" value="MOLYBDENUM TRANSPORT SYSTEM PERMEASE PROTEIN MODB"/>
    <property type="match status" value="1"/>
</dbReference>
<comment type="subcellular location">
    <subcellularLocation>
        <location evidence="1 7">Cell membrane</location>
        <topology evidence="1 7">Multi-pass membrane protein</topology>
    </subcellularLocation>
</comment>
<dbReference type="GO" id="GO:0005886">
    <property type="term" value="C:plasma membrane"/>
    <property type="evidence" value="ECO:0007669"/>
    <property type="project" value="UniProtKB-SubCell"/>
</dbReference>
<reference evidence="9" key="1">
    <citation type="submission" date="2023-07" db="EMBL/GenBank/DDBJ databases">
        <title>Genome content predicts the carbon catabolic preferences of heterotrophic bacteria.</title>
        <authorList>
            <person name="Gralka M."/>
        </authorList>
    </citation>
    <scope>NUCLEOTIDE SEQUENCE</scope>
    <source>
        <strain evidence="9">C2R13</strain>
    </source>
</reference>
<organism evidence="9 10">
    <name type="scientific">Cobetia amphilecti</name>
    <dbReference type="NCBI Taxonomy" id="1055104"/>
    <lineage>
        <taxon>Bacteria</taxon>
        <taxon>Pseudomonadati</taxon>
        <taxon>Pseudomonadota</taxon>
        <taxon>Gammaproteobacteria</taxon>
        <taxon>Oceanospirillales</taxon>
        <taxon>Halomonadaceae</taxon>
        <taxon>Cobetia</taxon>
    </lineage>
</organism>
<dbReference type="SUPFAM" id="SSF161098">
    <property type="entry name" value="MetI-like"/>
    <property type="match status" value="2"/>
</dbReference>
<dbReference type="Proteomes" id="UP001170481">
    <property type="component" value="Unassembled WGS sequence"/>
</dbReference>
<feature type="transmembrane region" description="Helical" evidence="7">
    <location>
        <begin position="106"/>
        <end position="131"/>
    </location>
</feature>
<dbReference type="InterPro" id="IPR000515">
    <property type="entry name" value="MetI-like"/>
</dbReference>
<dbReference type="PROSITE" id="PS50928">
    <property type="entry name" value="ABC_TM1"/>
    <property type="match status" value="2"/>
</dbReference>
<feature type="transmembrane region" description="Helical" evidence="7">
    <location>
        <begin position="295"/>
        <end position="313"/>
    </location>
</feature>
<feature type="transmembrane region" description="Helical" evidence="7">
    <location>
        <begin position="384"/>
        <end position="408"/>
    </location>
</feature>
<feature type="transmembrane region" description="Helical" evidence="7">
    <location>
        <begin position="143"/>
        <end position="162"/>
    </location>
</feature>
<dbReference type="Pfam" id="PF00528">
    <property type="entry name" value="BPD_transp_1"/>
    <property type="match status" value="2"/>
</dbReference>
<gene>
    <name evidence="9" type="ORF">Q4535_14735</name>
</gene>
<evidence type="ECO:0000256" key="6">
    <source>
        <dbReference type="ARBA" id="ARBA00023136"/>
    </source>
</evidence>
<evidence type="ECO:0000256" key="7">
    <source>
        <dbReference type="RuleBase" id="RU363032"/>
    </source>
</evidence>
<sequence length="602" mass="65597">MTQGKRLLAKRGASLEEEACTATSATELALERATLSTSGAEDAAIRRRQRRLGTHMGWFATAWGVAALVVMPVLAVIWLALFGDDGSDQAGDGIWPHLVSTVLPDYVMTSLALVAGVAVLSGSMGVVSAWLTTMYQFPLRRTFEWSLLLPFAIPANVIAYIYTDVFEYAGPFQGALRALFGWDSPQDYYFPEIRSLGGAILMLSLVLFPYVFMLARSAFLDQSPSLRDASRTLGCNGWQSFWRVALPSARPAIAVGLALAMMEALNDFGTVDYFAVRSLTAGIFNVWLNMGSLRGAAQIALCLMIFVVTLIWLERHARRRQRQFGKGDRYRRYRRPTLHGWRAGLATLACLLPLLFGFLLPVGLLTRHAIRYFEESWTPDFAGYALNSLMLSVSAAVLTLIIGVLLAYAKRLDRTASVQQALKLSSLGYAMPGAVLGLGVLVPLSGFDNALDSFLRANFGFSSGLLLTGTMGAIIIAYVVRFLAIAAGSIESSLDKVTPSMDMAARSLGENTFSTLRRVHLPLIRPGLLTAALVVFVDAMKELPATLLLRPFNFDTLATHVYQYASDEMLEQAALPALVIVVVGILPVIVISRTIVASRSES</sequence>
<proteinExistence type="inferred from homology"/>
<keyword evidence="5 7" id="KW-1133">Transmembrane helix</keyword>
<dbReference type="AlphaFoldDB" id="A0AAP4TZR6"/>
<evidence type="ECO:0000313" key="9">
    <source>
        <dbReference type="EMBL" id="MDO6673367.1"/>
    </source>
</evidence>
<accession>A0AAP4TZR6</accession>
<dbReference type="InterPro" id="IPR035906">
    <property type="entry name" value="MetI-like_sf"/>
</dbReference>
<evidence type="ECO:0000313" key="10">
    <source>
        <dbReference type="Proteomes" id="UP001170481"/>
    </source>
</evidence>
<keyword evidence="4 7" id="KW-0812">Transmembrane</keyword>
<evidence type="ECO:0000256" key="5">
    <source>
        <dbReference type="ARBA" id="ARBA00022989"/>
    </source>
</evidence>
<feature type="transmembrane region" description="Helical" evidence="7">
    <location>
        <begin position="56"/>
        <end position="81"/>
    </location>
</feature>
<dbReference type="Gene3D" id="1.10.3720.10">
    <property type="entry name" value="MetI-like"/>
    <property type="match status" value="2"/>
</dbReference>
<feature type="transmembrane region" description="Helical" evidence="7">
    <location>
        <begin position="429"/>
        <end position="447"/>
    </location>
</feature>